<evidence type="ECO:0000256" key="1">
    <source>
        <dbReference type="HAMAP-Rule" id="MF_01270"/>
    </source>
</evidence>
<proteinExistence type="inferred from homology"/>
<dbReference type="GO" id="GO:0016301">
    <property type="term" value="F:kinase activity"/>
    <property type="evidence" value="ECO:0007669"/>
    <property type="project" value="UniProtKB-KW"/>
</dbReference>
<dbReference type="EMBL" id="JAAFYZ010000303">
    <property type="protein sequence ID" value="MBS2553957.1"/>
    <property type="molecule type" value="Genomic_DNA"/>
</dbReference>
<dbReference type="SUPFAM" id="SSF53067">
    <property type="entry name" value="Actin-like ATPase domain"/>
    <property type="match status" value="1"/>
</dbReference>
<evidence type="ECO:0000313" key="2">
    <source>
        <dbReference type="EMBL" id="MBS2553957.1"/>
    </source>
</evidence>
<keyword evidence="1 2" id="KW-0808">Transferase</keyword>
<gene>
    <name evidence="1" type="primary">anmK</name>
    <name evidence="2" type="ORF">KGQ19_44600</name>
</gene>
<keyword evidence="1 2" id="KW-0418">Kinase</keyword>
<comment type="similarity">
    <text evidence="1">Belongs to the anhydro-N-acetylmuramic acid kinase family.</text>
</comment>
<reference evidence="2 3" key="1">
    <citation type="submission" date="2020-02" db="EMBL/GenBank/DDBJ databases">
        <title>Acidophilic actinobacteria isolated from forest soil.</title>
        <authorList>
            <person name="Golinska P."/>
        </authorList>
    </citation>
    <scope>NUCLEOTIDE SEQUENCE [LARGE SCALE GENOMIC DNA]</scope>
    <source>
        <strain evidence="2 3">NL8</strain>
    </source>
</reference>
<dbReference type="Proteomes" id="UP000730482">
    <property type="component" value="Unassembled WGS sequence"/>
</dbReference>
<dbReference type="InterPro" id="IPR005338">
    <property type="entry name" value="Anhydro_N_Ac-Mur_kinase"/>
</dbReference>
<accession>A0ABS5L6M1</accession>
<dbReference type="PANTHER" id="PTHR30605">
    <property type="entry name" value="ANHYDRO-N-ACETYLMURAMIC ACID KINASE"/>
    <property type="match status" value="1"/>
</dbReference>
<keyword evidence="1" id="KW-0547">Nucleotide-binding</keyword>
<comment type="catalytic activity">
    <reaction evidence="1">
        <text>1,6-anhydro-N-acetyl-beta-muramate + ATP + H2O = N-acetyl-D-muramate 6-phosphate + ADP + H(+)</text>
        <dbReference type="Rhea" id="RHEA:24952"/>
        <dbReference type="ChEBI" id="CHEBI:15377"/>
        <dbReference type="ChEBI" id="CHEBI:15378"/>
        <dbReference type="ChEBI" id="CHEBI:30616"/>
        <dbReference type="ChEBI" id="CHEBI:58690"/>
        <dbReference type="ChEBI" id="CHEBI:58722"/>
        <dbReference type="ChEBI" id="CHEBI:456216"/>
        <dbReference type="EC" id="2.7.1.170"/>
    </reaction>
</comment>
<feature type="binding site" evidence="1">
    <location>
        <begin position="9"/>
        <end position="16"/>
    </location>
    <ligand>
        <name>ATP</name>
        <dbReference type="ChEBI" id="CHEBI:30616"/>
    </ligand>
</feature>
<organism evidence="2 3">
    <name type="scientific">Catenulispora pinistramenti</name>
    <dbReference type="NCBI Taxonomy" id="2705254"/>
    <lineage>
        <taxon>Bacteria</taxon>
        <taxon>Bacillati</taxon>
        <taxon>Actinomycetota</taxon>
        <taxon>Actinomycetes</taxon>
        <taxon>Catenulisporales</taxon>
        <taxon>Catenulisporaceae</taxon>
        <taxon>Catenulispora</taxon>
    </lineage>
</organism>
<dbReference type="NCBIfam" id="NF007146">
    <property type="entry name" value="PRK09585.2-6"/>
    <property type="match status" value="1"/>
</dbReference>
<dbReference type="InterPro" id="IPR043129">
    <property type="entry name" value="ATPase_NBD"/>
</dbReference>
<dbReference type="PANTHER" id="PTHR30605:SF0">
    <property type="entry name" value="ANHYDRO-N-ACETYLMURAMIC ACID KINASE"/>
    <property type="match status" value="1"/>
</dbReference>
<name>A0ABS5L6M1_9ACTN</name>
<keyword evidence="3" id="KW-1185">Reference proteome</keyword>
<keyword evidence="1" id="KW-0067">ATP-binding</keyword>
<protein>
    <recommendedName>
        <fullName evidence="1">Anhydro-N-acetylmuramic acid kinase</fullName>
        <ecNumber evidence="1">2.7.1.170</ecNumber>
    </recommendedName>
    <alternativeName>
        <fullName evidence="1">AnhMurNAc kinase</fullName>
    </alternativeName>
</protein>
<dbReference type="Gene3D" id="3.30.420.40">
    <property type="match status" value="2"/>
</dbReference>
<keyword evidence="1" id="KW-0119">Carbohydrate metabolism</keyword>
<comment type="pathway">
    <text evidence="1">Amino-sugar metabolism; 1,6-anhydro-N-acetylmuramate degradation.</text>
</comment>
<comment type="caution">
    <text evidence="2">The sequence shown here is derived from an EMBL/GenBank/DDBJ whole genome shotgun (WGS) entry which is preliminary data.</text>
</comment>
<dbReference type="RefSeq" id="WP_212021007.1">
    <property type="nucleotide sequence ID" value="NZ_JAAFYZ010000303.1"/>
</dbReference>
<sequence length="384" mass="39708">MRVLGLSSGTSHDAIDVALVDFRLDGDALVGVLEHADHVPYPDELRAQIIAALPPNPTDLGAVCRLDTGIGQAFAAAAWQAVHAAGPVDLVCSHGQTLYHWTEDGAVLGTLQLGQPAWIAERVGVPVVSDVRTADVAAGGQGAPLVSLLDLLLLRGLPGPVGALNLGGIANLTVVADPPAAFDIGPANALLDAACRQLTGKPYDRDGRLAAAGLVHPGLLAALMAEPYYARRPPKTTGKELFHDAYLAAHIEAFPDLTPEDLMSTLATLTAMTVVDAVRSHGIATLAVSGGGAENPELMKRIAKRLPGVEVLRSDAYKVPSDAKEAIAFALIGWFTAHGLPGTVAACTGASGERVLGRISPPARGVLVLPEAVEKAPKSVRFEG</sequence>
<comment type="function">
    <text evidence="1">Catalyzes the specific phosphorylation of 1,6-anhydro-N-acetylmuramic acid (anhMurNAc) with the simultaneous cleavage of the 1,6-anhydro ring, generating MurNAc-6-P. Is required for the utilization of anhMurNAc either imported from the medium or derived from its own cell wall murein, and thus plays a role in cell wall recycling.</text>
</comment>
<comment type="pathway">
    <text evidence="1">Cell wall biogenesis; peptidoglycan recycling.</text>
</comment>
<dbReference type="EC" id="2.7.1.170" evidence="1"/>
<evidence type="ECO:0000313" key="3">
    <source>
        <dbReference type="Proteomes" id="UP000730482"/>
    </source>
</evidence>
<dbReference type="Pfam" id="PF03702">
    <property type="entry name" value="AnmK"/>
    <property type="match status" value="1"/>
</dbReference>
<dbReference type="HAMAP" id="MF_01270">
    <property type="entry name" value="AnhMurNAc_kinase"/>
    <property type="match status" value="1"/>
</dbReference>